<organism evidence="2 3">
    <name type="scientific">Marinobacter xestospongiae</name>
    <dbReference type="NCBI Taxonomy" id="994319"/>
    <lineage>
        <taxon>Bacteria</taxon>
        <taxon>Pseudomonadati</taxon>
        <taxon>Pseudomonadota</taxon>
        <taxon>Gammaproteobacteria</taxon>
        <taxon>Pseudomonadales</taxon>
        <taxon>Marinobacteraceae</taxon>
        <taxon>Marinobacter</taxon>
    </lineage>
</organism>
<dbReference type="GO" id="GO:0032259">
    <property type="term" value="P:methylation"/>
    <property type="evidence" value="ECO:0007669"/>
    <property type="project" value="UniProtKB-KW"/>
</dbReference>
<evidence type="ECO:0000259" key="1">
    <source>
        <dbReference type="Pfam" id="PF08484"/>
    </source>
</evidence>
<reference evidence="2 3" key="1">
    <citation type="submission" date="2023-10" db="EMBL/GenBank/DDBJ databases">
        <title>Characteristics and mechanism of a salt-tolerant marine origin heterotrophic nitrifying- aerobic denitrifying bacteria Marinobacter xestospongiae HN1.</title>
        <authorList>
            <person name="Qi R."/>
        </authorList>
    </citation>
    <scope>NUCLEOTIDE SEQUENCE [LARGE SCALE GENOMIC DNA]</scope>
    <source>
        <strain evidence="2 3">HN1</strain>
    </source>
</reference>
<dbReference type="Gene3D" id="3.40.50.720">
    <property type="entry name" value="NAD(P)-binding Rossmann-like Domain"/>
    <property type="match status" value="1"/>
</dbReference>
<dbReference type="GO" id="GO:0008168">
    <property type="term" value="F:methyltransferase activity"/>
    <property type="evidence" value="ECO:0007669"/>
    <property type="project" value="UniProtKB-KW"/>
</dbReference>
<feature type="domain" description="C-methyltransferase" evidence="1">
    <location>
        <begin position="273"/>
        <end position="383"/>
    </location>
</feature>
<dbReference type="SUPFAM" id="SSF53335">
    <property type="entry name" value="S-adenosyl-L-methionine-dependent methyltransferases"/>
    <property type="match status" value="1"/>
</dbReference>
<gene>
    <name evidence="2" type="ORF">RYS15_14860</name>
</gene>
<comment type="caution">
    <text evidence="2">The sequence shown here is derived from an EMBL/GenBank/DDBJ whole genome shotgun (WGS) entry which is preliminary data.</text>
</comment>
<dbReference type="Pfam" id="PF13489">
    <property type="entry name" value="Methyltransf_23"/>
    <property type="match status" value="1"/>
</dbReference>
<dbReference type="EMBL" id="JAWIIJ010000010">
    <property type="protein sequence ID" value="MDV2079967.1"/>
    <property type="molecule type" value="Genomic_DNA"/>
</dbReference>
<keyword evidence="2" id="KW-0489">Methyltransferase</keyword>
<evidence type="ECO:0000313" key="3">
    <source>
        <dbReference type="Proteomes" id="UP001269819"/>
    </source>
</evidence>
<dbReference type="RefSeq" id="WP_316974441.1">
    <property type="nucleotide sequence ID" value="NZ_JAWIIJ010000010.1"/>
</dbReference>
<sequence>MEACLCDLCSANDFDVVRMDRWNAPDGSHWYPVLTCLCNRCGHVFNNPTLTYSEIKAFYQGQKRESFQVARGESKGLNAADVEHLTSLTGPGNRRRALEIGCYTGYLSNRLIKAGWQVEGLEPNPESAQKARELHGITVHESLFEYYQPKASYDLIFLGGVLEHVRSPTNFLLRINQQLSLQGLAYIRVPRLDDLGYDTAADLFILEHLHNFSAAAMSMLLEKTGFQLLDSHVHKRFPRSFVSIARKIAHCDTPKPFTITSQTDRLRADIQAYSAIVEHQRARLDAIFQALALETPPPRTAVYGVGSHTDMLMQHTLMNQLHITAVIDSNPSKHGELAFGHTVQNPEQLDLSQIDAVVISSRAFQEEIYQRIQHWEQRGVKLIRLYDLTQSRYAHE</sequence>
<dbReference type="PANTHER" id="PTHR43861:SF6">
    <property type="entry name" value="METHYLTRANSFERASE TYPE 11"/>
    <property type="match status" value="1"/>
</dbReference>
<evidence type="ECO:0000313" key="2">
    <source>
        <dbReference type="EMBL" id="MDV2079967.1"/>
    </source>
</evidence>
<name>A0ABU3W188_9GAMM</name>
<protein>
    <submittedName>
        <fullName evidence="2">Class I SAM-dependent methyltransferase</fullName>
        <ecNumber evidence="2">2.1.1.-</ecNumber>
    </submittedName>
</protein>
<dbReference type="Proteomes" id="UP001269819">
    <property type="component" value="Unassembled WGS sequence"/>
</dbReference>
<keyword evidence="3" id="KW-1185">Reference proteome</keyword>
<dbReference type="PANTHER" id="PTHR43861">
    <property type="entry name" value="TRANS-ACONITATE 2-METHYLTRANSFERASE-RELATED"/>
    <property type="match status" value="1"/>
</dbReference>
<dbReference type="Gene3D" id="3.40.50.150">
    <property type="entry name" value="Vaccinia Virus protein VP39"/>
    <property type="match status" value="1"/>
</dbReference>
<dbReference type="InterPro" id="IPR029063">
    <property type="entry name" value="SAM-dependent_MTases_sf"/>
</dbReference>
<dbReference type="CDD" id="cd02440">
    <property type="entry name" value="AdoMet_MTases"/>
    <property type="match status" value="1"/>
</dbReference>
<dbReference type="EC" id="2.1.1.-" evidence="2"/>
<dbReference type="Pfam" id="PF08484">
    <property type="entry name" value="Methyltransf_14"/>
    <property type="match status" value="1"/>
</dbReference>
<proteinExistence type="predicted"/>
<dbReference type="InterPro" id="IPR013691">
    <property type="entry name" value="MeTrfase_14"/>
</dbReference>
<accession>A0ABU3W188</accession>
<keyword evidence="2" id="KW-0808">Transferase</keyword>